<gene>
    <name evidence="1" type="ORF">BpHYR1_012978</name>
</gene>
<proteinExistence type="predicted"/>
<dbReference type="AlphaFoldDB" id="A0A3M7P919"/>
<keyword evidence="2" id="KW-1185">Reference proteome</keyword>
<sequence length="72" mass="8583">MDMDKIKESQLKTQQVFENIQQIFQTLVESEADMITLQANLDAVAEWCWTWLMEANESKIKIMNIEYLFFAF</sequence>
<dbReference type="EMBL" id="REGN01012402">
    <property type="protein sequence ID" value="RMZ95479.1"/>
    <property type="molecule type" value="Genomic_DNA"/>
</dbReference>
<evidence type="ECO:0000313" key="2">
    <source>
        <dbReference type="Proteomes" id="UP000276133"/>
    </source>
</evidence>
<name>A0A3M7P919_BRAPC</name>
<protein>
    <submittedName>
        <fullName evidence="1">Uncharacterized protein</fullName>
    </submittedName>
</protein>
<evidence type="ECO:0000313" key="1">
    <source>
        <dbReference type="EMBL" id="RMZ95479.1"/>
    </source>
</evidence>
<reference evidence="1 2" key="1">
    <citation type="journal article" date="2018" name="Sci. Rep.">
        <title>Genomic signatures of local adaptation to the degree of environmental predictability in rotifers.</title>
        <authorList>
            <person name="Franch-Gras L."/>
            <person name="Hahn C."/>
            <person name="Garcia-Roger E.M."/>
            <person name="Carmona M.J."/>
            <person name="Serra M."/>
            <person name="Gomez A."/>
        </authorList>
    </citation>
    <scope>NUCLEOTIDE SEQUENCE [LARGE SCALE GENOMIC DNA]</scope>
    <source>
        <strain evidence="1">HYR1</strain>
    </source>
</reference>
<accession>A0A3M7P919</accession>
<dbReference type="Proteomes" id="UP000276133">
    <property type="component" value="Unassembled WGS sequence"/>
</dbReference>
<comment type="caution">
    <text evidence="1">The sequence shown here is derived from an EMBL/GenBank/DDBJ whole genome shotgun (WGS) entry which is preliminary data.</text>
</comment>
<organism evidence="1 2">
    <name type="scientific">Brachionus plicatilis</name>
    <name type="common">Marine rotifer</name>
    <name type="synonym">Brachionus muelleri</name>
    <dbReference type="NCBI Taxonomy" id="10195"/>
    <lineage>
        <taxon>Eukaryota</taxon>
        <taxon>Metazoa</taxon>
        <taxon>Spiralia</taxon>
        <taxon>Gnathifera</taxon>
        <taxon>Rotifera</taxon>
        <taxon>Eurotatoria</taxon>
        <taxon>Monogononta</taxon>
        <taxon>Pseudotrocha</taxon>
        <taxon>Ploima</taxon>
        <taxon>Brachionidae</taxon>
        <taxon>Brachionus</taxon>
    </lineage>
</organism>